<dbReference type="AlphaFoldDB" id="A0A0D2CC40"/>
<evidence type="ECO:0000313" key="5">
    <source>
        <dbReference type="Proteomes" id="UP000054266"/>
    </source>
</evidence>
<dbReference type="PRINTS" id="PR00080">
    <property type="entry name" value="SDRFAMILY"/>
</dbReference>
<dbReference type="Proteomes" id="UP000054266">
    <property type="component" value="Unassembled WGS sequence"/>
</dbReference>
<organism evidence="4 5">
    <name type="scientific">Phialophora macrospora</name>
    <dbReference type="NCBI Taxonomy" id="1851006"/>
    <lineage>
        <taxon>Eukaryota</taxon>
        <taxon>Fungi</taxon>
        <taxon>Dikarya</taxon>
        <taxon>Ascomycota</taxon>
        <taxon>Pezizomycotina</taxon>
        <taxon>Eurotiomycetes</taxon>
        <taxon>Chaetothyriomycetidae</taxon>
        <taxon>Chaetothyriales</taxon>
        <taxon>Herpotrichiellaceae</taxon>
        <taxon>Phialophora</taxon>
    </lineage>
</organism>
<dbReference type="SUPFAM" id="SSF51735">
    <property type="entry name" value="NAD(P)-binding Rossmann-fold domains"/>
    <property type="match status" value="1"/>
</dbReference>
<dbReference type="Pfam" id="PF00106">
    <property type="entry name" value="adh_short"/>
    <property type="match status" value="1"/>
</dbReference>
<protein>
    <recommendedName>
        <fullName evidence="6">NAD(P)-binding protein</fullName>
    </recommendedName>
</protein>
<dbReference type="GO" id="GO:0005737">
    <property type="term" value="C:cytoplasm"/>
    <property type="evidence" value="ECO:0007669"/>
    <property type="project" value="TreeGrafter"/>
</dbReference>
<dbReference type="Gene3D" id="3.40.50.720">
    <property type="entry name" value="NAD(P)-binding Rossmann-like Domain"/>
    <property type="match status" value="1"/>
</dbReference>
<keyword evidence="5" id="KW-1185">Reference proteome</keyword>
<accession>A0A0D2CC40</accession>
<dbReference type="PRINTS" id="PR00081">
    <property type="entry name" value="GDHRDH"/>
</dbReference>
<evidence type="ECO:0000256" key="3">
    <source>
        <dbReference type="RuleBase" id="RU000363"/>
    </source>
</evidence>
<keyword evidence="2" id="KW-0560">Oxidoreductase</keyword>
<dbReference type="HOGENOM" id="CLU_010194_13_1_1"/>
<name>A0A0D2CC40_9EURO</name>
<dbReference type="PANTHER" id="PTHR44229">
    <property type="entry name" value="15-HYDROXYPROSTAGLANDIN DEHYDROGENASE [NAD(+)]"/>
    <property type="match status" value="1"/>
</dbReference>
<dbReference type="STRING" id="5601.A0A0D2CC40"/>
<dbReference type="PANTHER" id="PTHR44229:SF4">
    <property type="entry name" value="15-HYDROXYPROSTAGLANDIN DEHYDROGENASE [NAD(+)]"/>
    <property type="match status" value="1"/>
</dbReference>
<evidence type="ECO:0000256" key="2">
    <source>
        <dbReference type="ARBA" id="ARBA00023002"/>
    </source>
</evidence>
<evidence type="ECO:0000256" key="1">
    <source>
        <dbReference type="ARBA" id="ARBA00006484"/>
    </source>
</evidence>
<gene>
    <name evidence="4" type="ORF">PV04_10770</name>
</gene>
<comment type="similarity">
    <text evidence="1 3">Belongs to the short-chain dehydrogenases/reductases (SDR) family.</text>
</comment>
<dbReference type="GO" id="GO:0016616">
    <property type="term" value="F:oxidoreductase activity, acting on the CH-OH group of donors, NAD or NADP as acceptor"/>
    <property type="evidence" value="ECO:0007669"/>
    <property type="project" value="TreeGrafter"/>
</dbReference>
<evidence type="ECO:0000313" key="4">
    <source>
        <dbReference type="EMBL" id="KIW62611.1"/>
    </source>
</evidence>
<dbReference type="InterPro" id="IPR002347">
    <property type="entry name" value="SDR_fam"/>
</dbReference>
<dbReference type="InterPro" id="IPR036291">
    <property type="entry name" value="NAD(P)-bd_dom_sf"/>
</dbReference>
<proteinExistence type="inferred from homology"/>
<sequence length="307" mass="32688">MATEAFTISREKLTGPKDSTILVTGGSSGIGLQTVILLHELGNNVIVVDRARPSPAAPASLTSSPRFLFQQCDITSWKQQRAAFEAGVKKFGSIDGVFVNAGIAEFKDQFFKDELDADGLLKEPDRRTVDIDMHAANDTAKLAIHYIRKKGSDKKRGGSIVMTASLAGYLASAGAPLYSAAKHGIVGLMRALKNDTATLGIAVSVVAPGITLTDIISGRKPGEALSDWAKRMRAVGVPINEPQDIANAVVYLMSLGMEGNGKGLLIQAGRVADIEKGIATSRKIWMGPEMLDLFRGGRNAPLFPNKL</sequence>
<dbReference type="EMBL" id="KN846963">
    <property type="protein sequence ID" value="KIW62611.1"/>
    <property type="molecule type" value="Genomic_DNA"/>
</dbReference>
<evidence type="ECO:0008006" key="6">
    <source>
        <dbReference type="Google" id="ProtNLM"/>
    </source>
</evidence>
<reference evidence="4 5" key="1">
    <citation type="submission" date="2015-01" db="EMBL/GenBank/DDBJ databases">
        <title>The Genome Sequence of Capronia semiimmersa CBS27337.</title>
        <authorList>
            <consortium name="The Broad Institute Genomics Platform"/>
            <person name="Cuomo C."/>
            <person name="de Hoog S."/>
            <person name="Gorbushina A."/>
            <person name="Stielow B."/>
            <person name="Teixiera M."/>
            <person name="Abouelleil A."/>
            <person name="Chapman S.B."/>
            <person name="Priest M."/>
            <person name="Young S.K."/>
            <person name="Wortman J."/>
            <person name="Nusbaum C."/>
            <person name="Birren B."/>
        </authorList>
    </citation>
    <scope>NUCLEOTIDE SEQUENCE [LARGE SCALE GENOMIC DNA]</scope>
    <source>
        <strain evidence="4 5">CBS 27337</strain>
    </source>
</reference>